<evidence type="ECO:0000313" key="2">
    <source>
        <dbReference type="EMBL" id="OHA60914.1"/>
    </source>
</evidence>
<dbReference type="InterPro" id="IPR026898">
    <property type="entry name" value="PrsW"/>
</dbReference>
<dbReference type="PANTHER" id="PTHR36844:SF1">
    <property type="entry name" value="PROTEASE PRSW"/>
    <property type="match status" value="1"/>
</dbReference>
<feature type="transmembrane region" description="Helical" evidence="1">
    <location>
        <begin position="41"/>
        <end position="59"/>
    </location>
</feature>
<keyword evidence="1" id="KW-1133">Transmembrane helix</keyword>
<protein>
    <recommendedName>
        <fullName evidence="4">Protease PrsW</fullName>
    </recommendedName>
</protein>
<evidence type="ECO:0008006" key="4">
    <source>
        <dbReference type="Google" id="ProtNLM"/>
    </source>
</evidence>
<proteinExistence type="predicted"/>
<sequence>MAEYFSIPTIVIFIIGSIVPALLWLWFWLKEDKARPEPRKLIVGTFIAGGLATIPAFFLEKYVRDTLGMSAGISLFAAWALIEETMKYSAALFTAERTKSYDEPIDSMIYLMTAALGFAAAENLFFLIDNQLGGAAFHEFLIGGNLRFLGANILHPIASGIAGGIIALAFYRGVAERVYATLLGLITATVLHTIFNSLIIKSSGGEILVTFAYFWVIAAFVILLFERVKRIHPYYV</sequence>
<reference evidence="2 3" key="1">
    <citation type="journal article" date="2016" name="Nat. Commun.">
        <title>Thousands of microbial genomes shed light on interconnected biogeochemical processes in an aquifer system.</title>
        <authorList>
            <person name="Anantharaman K."/>
            <person name="Brown C.T."/>
            <person name="Hug L.A."/>
            <person name="Sharon I."/>
            <person name="Castelle C.J."/>
            <person name="Probst A.J."/>
            <person name="Thomas B.C."/>
            <person name="Singh A."/>
            <person name="Wilkins M.J."/>
            <person name="Karaoz U."/>
            <person name="Brodie E.L."/>
            <person name="Williams K.H."/>
            <person name="Hubbard S.S."/>
            <person name="Banfield J.F."/>
        </authorList>
    </citation>
    <scope>NUCLEOTIDE SEQUENCE [LARGE SCALE GENOMIC DNA]</scope>
</reference>
<dbReference type="PANTHER" id="PTHR36844">
    <property type="entry name" value="PROTEASE PRSW"/>
    <property type="match status" value="1"/>
</dbReference>
<dbReference type="Pfam" id="PF13367">
    <property type="entry name" value="PrsW-protease"/>
    <property type="match status" value="1"/>
</dbReference>
<feature type="transmembrane region" description="Helical" evidence="1">
    <location>
        <begin position="207"/>
        <end position="225"/>
    </location>
</feature>
<feature type="transmembrane region" description="Helical" evidence="1">
    <location>
        <begin position="6"/>
        <end position="29"/>
    </location>
</feature>
<evidence type="ECO:0000313" key="3">
    <source>
        <dbReference type="Proteomes" id="UP000177090"/>
    </source>
</evidence>
<dbReference type="EMBL" id="MHTL01000006">
    <property type="protein sequence ID" value="OHA60914.1"/>
    <property type="molecule type" value="Genomic_DNA"/>
</dbReference>
<dbReference type="GO" id="GO:0008233">
    <property type="term" value="F:peptidase activity"/>
    <property type="evidence" value="ECO:0007669"/>
    <property type="project" value="InterPro"/>
</dbReference>
<feature type="transmembrane region" description="Helical" evidence="1">
    <location>
        <begin position="107"/>
        <end position="128"/>
    </location>
</feature>
<feature type="transmembrane region" description="Helical" evidence="1">
    <location>
        <begin position="178"/>
        <end position="195"/>
    </location>
</feature>
<dbReference type="Proteomes" id="UP000177090">
    <property type="component" value="Unassembled WGS sequence"/>
</dbReference>
<keyword evidence="1" id="KW-0472">Membrane</keyword>
<gene>
    <name evidence="2" type="ORF">A2569_00075</name>
</gene>
<organism evidence="2 3">
    <name type="scientific">Candidatus Vogelbacteria bacterium RIFOXYD1_FULL_51_18</name>
    <dbReference type="NCBI Taxonomy" id="1802440"/>
    <lineage>
        <taxon>Bacteria</taxon>
        <taxon>Candidatus Vogeliibacteriota</taxon>
    </lineage>
</organism>
<evidence type="ECO:0000256" key="1">
    <source>
        <dbReference type="SAM" id="Phobius"/>
    </source>
</evidence>
<feature type="transmembrane region" description="Helical" evidence="1">
    <location>
        <begin position="148"/>
        <end position="171"/>
    </location>
</feature>
<dbReference type="STRING" id="1802440.A2569_00075"/>
<comment type="caution">
    <text evidence="2">The sequence shown here is derived from an EMBL/GenBank/DDBJ whole genome shotgun (WGS) entry which is preliminary data.</text>
</comment>
<name>A0A1G2QJT6_9BACT</name>
<dbReference type="AlphaFoldDB" id="A0A1G2QJT6"/>
<keyword evidence="1" id="KW-0812">Transmembrane</keyword>
<accession>A0A1G2QJT6</accession>